<sequence>MIRLTHLKRDIVAAVRYHRKPLLAFHLYFALFAFALWAPVTGWLLQGLIYVSGEPAIGNEALLAFAVTPVGGTWILLALTFAAVLIFFQHAGMMLIASRDARGRFHSATSALWQVVLRLPKLLLLGLIQVMTHLILALPVIALVAFSFQALLGAYDIYYVINVRPVEFWQFLGVLGFAVVLLVAVNGNLYLRWMLALPILLMEHERPWVALRRSAELTRSVRLRLAIIVVSVAAVVAVIPVLVSLLFDGMGWLLLSILPEHYAVQIGILLVLLALFAAVNLLAAFFGVSVNSLLTLKIYHRRCQRARGVTVDHEPRYAGWCAAGVEFAVVVIAVAHLVLALNAFSDQEEILNIAHRGNSWDAPENTLAAIERAIQDGADYIELDVRHTADGVLVLKHDRDMLRVAGDPRAIWEIRFEELRALDAGSWFDPAFAGEPVPTLAEAVEVIRGRAGLYLETKGAPQMPHLVPMVMEELASLDMLEDTIFASLSVQDLIQAKQLQPDLRTSLLVHTAVGVVERQPFEILAMRDALVTPARLSRVRRQGQALHVWTVNDPHHMRRFLDVGVDGIITDRPDVLADMMRERAEMNRAERLLMRLRYWLWD</sequence>
<keyword evidence="1" id="KW-0472">Membrane</keyword>
<dbReference type="InterPro" id="IPR017946">
    <property type="entry name" value="PLC-like_Pdiesterase_TIM-brl"/>
</dbReference>
<feature type="transmembrane region" description="Helical" evidence="1">
    <location>
        <begin position="317"/>
        <end position="341"/>
    </location>
</feature>
<dbReference type="PANTHER" id="PTHR46211">
    <property type="entry name" value="GLYCEROPHOSPHORYL DIESTER PHOSPHODIESTERASE"/>
    <property type="match status" value="1"/>
</dbReference>
<feature type="transmembrane region" description="Helical" evidence="1">
    <location>
        <begin position="61"/>
        <end position="88"/>
    </location>
</feature>
<protein>
    <submittedName>
        <fullName evidence="3">Glycerophosphodiester phosphodiesterase</fullName>
    </submittedName>
</protein>
<comment type="caution">
    <text evidence="3">The sequence shown here is derived from an EMBL/GenBank/DDBJ whole genome shotgun (WGS) entry which is preliminary data.</text>
</comment>
<gene>
    <name evidence="3" type="ORF">CWE11_06645</name>
</gene>
<dbReference type="InterPro" id="IPR018476">
    <property type="entry name" value="GlyceroP-diester-Pdiesterase_M"/>
</dbReference>
<dbReference type="Gene3D" id="3.20.20.190">
    <property type="entry name" value="Phosphatidylinositol (PI) phosphodiesterase"/>
    <property type="match status" value="1"/>
</dbReference>
<keyword evidence="1" id="KW-1133">Transmembrane helix</keyword>
<evidence type="ECO:0000313" key="4">
    <source>
        <dbReference type="Proteomes" id="UP000288405"/>
    </source>
</evidence>
<keyword evidence="1" id="KW-0812">Transmembrane</keyword>
<name>A0A432WIB7_9GAMM</name>
<dbReference type="Pfam" id="PF03009">
    <property type="entry name" value="GDPD"/>
    <property type="match status" value="1"/>
</dbReference>
<evidence type="ECO:0000256" key="1">
    <source>
        <dbReference type="SAM" id="Phobius"/>
    </source>
</evidence>
<dbReference type="RefSeq" id="WP_126776823.1">
    <property type="nucleotide sequence ID" value="NZ_PIPM01000005.1"/>
</dbReference>
<dbReference type="GO" id="GO:0006629">
    <property type="term" value="P:lipid metabolic process"/>
    <property type="evidence" value="ECO:0007669"/>
    <property type="project" value="InterPro"/>
</dbReference>
<accession>A0A432WIB7</accession>
<feature type="transmembrane region" description="Helical" evidence="1">
    <location>
        <begin position="168"/>
        <end position="191"/>
    </location>
</feature>
<dbReference type="Pfam" id="PF10110">
    <property type="entry name" value="GPDPase_memb"/>
    <property type="match status" value="1"/>
</dbReference>
<proteinExistence type="predicted"/>
<dbReference type="InterPro" id="IPR030395">
    <property type="entry name" value="GP_PDE_dom"/>
</dbReference>
<dbReference type="Proteomes" id="UP000288405">
    <property type="component" value="Unassembled WGS sequence"/>
</dbReference>
<reference evidence="3 4" key="1">
    <citation type="journal article" date="2011" name="Front. Microbiol.">
        <title>Genomic signatures of strain selection and enhancement in Bacillus atrophaeus var. globigii, a historical biowarfare simulant.</title>
        <authorList>
            <person name="Gibbons H.S."/>
            <person name="Broomall S.M."/>
            <person name="McNew L.A."/>
            <person name="Daligault H."/>
            <person name="Chapman C."/>
            <person name="Bruce D."/>
            <person name="Karavis M."/>
            <person name="Krepps M."/>
            <person name="McGregor P.A."/>
            <person name="Hong C."/>
            <person name="Park K.H."/>
            <person name="Akmal A."/>
            <person name="Feldman A."/>
            <person name="Lin J.S."/>
            <person name="Chang W.E."/>
            <person name="Higgs B.W."/>
            <person name="Demirev P."/>
            <person name="Lindquist J."/>
            <person name="Liem A."/>
            <person name="Fochler E."/>
            <person name="Read T.D."/>
            <person name="Tapia R."/>
            <person name="Johnson S."/>
            <person name="Bishop-Lilly K.A."/>
            <person name="Detter C."/>
            <person name="Han C."/>
            <person name="Sozhamannan S."/>
            <person name="Rosenzweig C.N."/>
            <person name="Skowronski E.W."/>
        </authorList>
    </citation>
    <scope>NUCLEOTIDE SEQUENCE [LARGE SCALE GENOMIC DNA]</scope>
    <source>
        <strain evidence="3 4">GYP-17</strain>
    </source>
</reference>
<dbReference type="EMBL" id="PIPM01000005">
    <property type="protein sequence ID" value="RUO33513.1"/>
    <property type="molecule type" value="Genomic_DNA"/>
</dbReference>
<feature type="transmembrane region" description="Helical" evidence="1">
    <location>
        <begin position="21"/>
        <end position="41"/>
    </location>
</feature>
<feature type="transmembrane region" description="Helical" evidence="1">
    <location>
        <begin position="122"/>
        <end position="148"/>
    </location>
</feature>
<dbReference type="AlphaFoldDB" id="A0A432WIB7"/>
<dbReference type="GO" id="GO:0008081">
    <property type="term" value="F:phosphoric diester hydrolase activity"/>
    <property type="evidence" value="ECO:0007669"/>
    <property type="project" value="InterPro"/>
</dbReference>
<organism evidence="3 4">
    <name type="scientific">Aliidiomarina sanyensis</name>
    <dbReference type="NCBI Taxonomy" id="1249555"/>
    <lineage>
        <taxon>Bacteria</taxon>
        <taxon>Pseudomonadati</taxon>
        <taxon>Pseudomonadota</taxon>
        <taxon>Gammaproteobacteria</taxon>
        <taxon>Alteromonadales</taxon>
        <taxon>Idiomarinaceae</taxon>
        <taxon>Aliidiomarina</taxon>
    </lineage>
</organism>
<dbReference type="PROSITE" id="PS51704">
    <property type="entry name" value="GP_PDE"/>
    <property type="match status" value="1"/>
</dbReference>
<dbReference type="SUPFAM" id="SSF51695">
    <property type="entry name" value="PLC-like phosphodiesterases"/>
    <property type="match status" value="1"/>
</dbReference>
<feature type="domain" description="GP-PDE" evidence="2">
    <location>
        <begin position="350"/>
        <end position="580"/>
    </location>
</feature>
<feature type="transmembrane region" description="Helical" evidence="1">
    <location>
        <begin position="267"/>
        <end position="296"/>
    </location>
</feature>
<evidence type="ECO:0000313" key="3">
    <source>
        <dbReference type="EMBL" id="RUO33513.1"/>
    </source>
</evidence>
<dbReference type="PANTHER" id="PTHR46211:SF1">
    <property type="entry name" value="GLYCEROPHOSPHODIESTER PHOSPHODIESTERASE, CYTOPLASMIC"/>
    <property type="match status" value="1"/>
</dbReference>
<evidence type="ECO:0000259" key="2">
    <source>
        <dbReference type="PROSITE" id="PS51704"/>
    </source>
</evidence>
<feature type="transmembrane region" description="Helical" evidence="1">
    <location>
        <begin position="223"/>
        <end position="247"/>
    </location>
</feature>
<keyword evidence="4" id="KW-1185">Reference proteome</keyword>
<dbReference type="OrthoDB" id="9795622at2"/>